<comment type="caution">
    <text evidence="1">The sequence shown here is derived from an EMBL/GenBank/DDBJ whole genome shotgun (WGS) entry which is preliminary data.</text>
</comment>
<gene>
    <name evidence="1" type="ORF">E2C01_004337</name>
</gene>
<organism evidence="1 2">
    <name type="scientific">Portunus trituberculatus</name>
    <name type="common">Swimming crab</name>
    <name type="synonym">Neptunus trituberculatus</name>
    <dbReference type="NCBI Taxonomy" id="210409"/>
    <lineage>
        <taxon>Eukaryota</taxon>
        <taxon>Metazoa</taxon>
        <taxon>Ecdysozoa</taxon>
        <taxon>Arthropoda</taxon>
        <taxon>Crustacea</taxon>
        <taxon>Multicrustacea</taxon>
        <taxon>Malacostraca</taxon>
        <taxon>Eumalacostraca</taxon>
        <taxon>Eucarida</taxon>
        <taxon>Decapoda</taxon>
        <taxon>Pleocyemata</taxon>
        <taxon>Brachyura</taxon>
        <taxon>Eubrachyura</taxon>
        <taxon>Portunoidea</taxon>
        <taxon>Portunidae</taxon>
        <taxon>Portuninae</taxon>
        <taxon>Portunus</taxon>
    </lineage>
</organism>
<keyword evidence="2" id="KW-1185">Reference proteome</keyword>
<dbReference type="Proteomes" id="UP000324222">
    <property type="component" value="Unassembled WGS sequence"/>
</dbReference>
<sequence>MLRILKSLGTPADELRELYLTFILPRLMHASPVWPSSLTSTQQQQLEDVHCAGSSLALPTLITITP</sequence>
<evidence type="ECO:0000313" key="2">
    <source>
        <dbReference type="Proteomes" id="UP000324222"/>
    </source>
</evidence>
<proteinExistence type="predicted"/>
<protein>
    <submittedName>
        <fullName evidence="1">Uncharacterized protein</fullName>
    </submittedName>
</protein>
<evidence type="ECO:0000313" key="1">
    <source>
        <dbReference type="EMBL" id="MPC11666.1"/>
    </source>
</evidence>
<dbReference type="AlphaFoldDB" id="A0A5B7CTS5"/>
<dbReference type="EMBL" id="VSRR010000175">
    <property type="protein sequence ID" value="MPC11666.1"/>
    <property type="molecule type" value="Genomic_DNA"/>
</dbReference>
<name>A0A5B7CTS5_PORTR</name>
<reference evidence="1 2" key="1">
    <citation type="submission" date="2019-05" db="EMBL/GenBank/DDBJ databases">
        <title>Another draft genome of Portunus trituberculatus and its Hox gene families provides insights of decapod evolution.</title>
        <authorList>
            <person name="Jeong J.-H."/>
            <person name="Song I."/>
            <person name="Kim S."/>
            <person name="Choi T."/>
            <person name="Kim D."/>
            <person name="Ryu S."/>
            <person name="Kim W."/>
        </authorList>
    </citation>
    <scope>NUCLEOTIDE SEQUENCE [LARGE SCALE GENOMIC DNA]</scope>
    <source>
        <tissue evidence="1">Muscle</tissue>
    </source>
</reference>
<accession>A0A5B7CTS5</accession>